<dbReference type="OrthoDB" id="4828043at2"/>
<keyword evidence="1" id="KW-0472">Membrane</keyword>
<evidence type="ECO:0000313" key="3">
    <source>
        <dbReference type="Proteomes" id="UP000289954"/>
    </source>
</evidence>
<sequence length="109" mass="12887">MLWFTVWTVLVVGTLVGALFLGRRLWRSSVALGRELGIAAQTWEVLARRLDELRSLAEDRAGETRPTVLADRDVLRERLDDVRAARDVRRFARAERHRRTWQGWRAYWR</sequence>
<dbReference type="EMBL" id="BIMR01000100">
    <property type="protein sequence ID" value="GCE76454.1"/>
    <property type="molecule type" value="Genomic_DNA"/>
</dbReference>
<evidence type="ECO:0000313" key="2">
    <source>
        <dbReference type="EMBL" id="GCE76454.1"/>
    </source>
</evidence>
<dbReference type="AlphaFoldDB" id="A0A402DQQ8"/>
<protein>
    <submittedName>
        <fullName evidence="2">Uncharacterized protein</fullName>
    </submittedName>
</protein>
<keyword evidence="3" id="KW-1185">Reference proteome</keyword>
<gene>
    <name evidence="2" type="ORF">CBZ_15100</name>
</gene>
<feature type="transmembrane region" description="Helical" evidence="1">
    <location>
        <begin position="6"/>
        <end position="26"/>
    </location>
</feature>
<reference evidence="2 3" key="1">
    <citation type="submission" date="2019-01" db="EMBL/GenBank/DDBJ databases">
        <title>Draft genome sequence of Cellulomonas takizawaensis strain TKZ-21.</title>
        <authorList>
            <person name="Yamamura H."/>
            <person name="Hayashi T."/>
            <person name="Hamada M."/>
            <person name="Serisawa Y."/>
            <person name="Matsuyama K."/>
            <person name="Nakagawa Y."/>
            <person name="Otoguro M."/>
            <person name="Yanagida F."/>
            <person name="Hayakawa M."/>
        </authorList>
    </citation>
    <scope>NUCLEOTIDE SEQUENCE [LARGE SCALE GENOMIC DNA]</scope>
    <source>
        <strain evidence="2 3">NBRC12680</strain>
    </source>
</reference>
<proteinExistence type="predicted"/>
<keyword evidence="1" id="KW-0812">Transmembrane</keyword>
<name>A0A402DQQ8_9CELL</name>
<evidence type="ECO:0000256" key="1">
    <source>
        <dbReference type="SAM" id="Phobius"/>
    </source>
</evidence>
<dbReference type="RefSeq" id="WP_130781052.1">
    <property type="nucleotide sequence ID" value="NZ_BIMR01000100.1"/>
</dbReference>
<keyword evidence="1" id="KW-1133">Transmembrane helix</keyword>
<organism evidence="2 3">
    <name type="scientific">Cellulomonas biazotea</name>
    <dbReference type="NCBI Taxonomy" id="1709"/>
    <lineage>
        <taxon>Bacteria</taxon>
        <taxon>Bacillati</taxon>
        <taxon>Actinomycetota</taxon>
        <taxon>Actinomycetes</taxon>
        <taxon>Micrococcales</taxon>
        <taxon>Cellulomonadaceae</taxon>
        <taxon>Cellulomonas</taxon>
    </lineage>
</organism>
<comment type="caution">
    <text evidence="2">The sequence shown here is derived from an EMBL/GenBank/DDBJ whole genome shotgun (WGS) entry which is preliminary data.</text>
</comment>
<dbReference type="Proteomes" id="UP000289954">
    <property type="component" value="Unassembled WGS sequence"/>
</dbReference>
<accession>A0A402DQQ8</accession>